<evidence type="ECO:0000256" key="1">
    <source>
        <dbReference type="SAM" id="MobiDB-lite"/>
    </source>
</evidence>
<name>A0A327KAP4_9BRAD</name>
<gene>
    <name evidence="3" type="ORF">CH338_18540</name>
</gene>
<dbReference type="EMBL" id="NPEU01000242">
    <property type="protein sequence ID" value="RAI35859.1"/>
    <property type="molecule type" value="Genomic_DNA"/>
</dbReference>
<feature type="region of interest" description="Disordered" evidence="1">
    <location>
        <begin position="501"/>
        <end position="592"/>
    </location>
</feature>
<dbReference type="Proteomes" id="UP000248863">
    <property type="component" value="Unassembled WGS sequence"/>
</dbReference>
<dbReference type="OrthoDB" id="9790784at2"/>
<organism evidence="3 4">
    <name type="scientific">Rhodoplanes elegans</name>
    <dbReference type="NCBI Taxonomy" id="29408"/>
    <lineage>
        <taxon>Bacteria</taxon>
        <taxon>Pseudomonadati</taxon>
        <taxon>Pseudomonadota</taxon>
        <taxon>Alphaproteobacteria</taxon>
        <taxon>Hyphomicrobiales</taxon>
        <taxon>Nitrobacteraceae</taxon>
        <taxon>Rhodoplanes</taxon>
    </lineage>
</organism>
<protein>
    <recommendedName>
        <fullName evidence="2">Peptidase M6-like domain-containing protein</fullName>
    </recommendedName>
</protein>
<dbReference type="InterPro" id="IPR008757">
    <property type="entry name" value="Peptidase_M6-like_domain"/>
</dbReference>
<dbReference type="GO" id="GO:0006508">
    <property type="term" value="P:proteolysis"/>
    <property type="evidence" value="ECO:0007669"/>
    <property type="project" value="InterPro"/>
</dbReference>
<dbReference type="PANTHER" id="PTHR41775:SF1">
    <property type="entry name" value="PEPTIDASE M6-LIKE DOMAIN-CONTAINING PROTEIN"/>
    <property type="match status" value="1"/>
</dbReference>
<feature type="compositionally biased region" description="Basic residues" evidence="1">
    <location>
        <begin position="571"/>
        <end position="592"/>
    </location>
</feature>
<evidence type="ECO:0000259" key="2">
    <source>
        <dbReference type="Pfam" id="PF05547"/>
    </source>
</evidence>
<dbReference type="PANTHER" id="PTHR41775">
    <property type="entry name" value="SECRETED PROTEIN-RELATED"/>
    <property type="match status" value="1"/>
</dbReference>
<feature type="compositionally biased region" description="Basic and acidic residues" evidence="1">
    <location>
        <begin position="425"/>
        <end position="439"/>
    </location>
</feature>
<reference evidence="3 4" key="1">
    <citation type="submission" date="2017-07" db="EMBL/GenBank/DDBJ databases">
        <title>Draft Genome Sequences of Select Purple Nonsulfur Bacteria.</title>
        <authorList>
            <person name="Lasarre B."/>
            <person name="Mckinlay J.B."/>
        </authorList>
    </citation>
    <scope>NUCLEOTIDE SEQUENCE [LARGE SCALE GENOMIC DNA]</scope>
    <source>
        <strain evidence="3 4">DSM 11907</strain>
    </source>
</reference>
<dbReference type="AlphaFoldDB" id="A0A327KAP4"/>
<feature type="region of interest" description="Disordered" evidence="1">
    <location>
        <begin position="411"/>
        <end position="466"/>
    </location>
</feature>
<proteinExistence type="predicted"/>
<dbReference type="GO" id="GO:0008233">
    <property type="term" value="F:peptidase activity"/>
    <property type="evidence" value="ECO:0007669"/>
    <property type="project" value="InterPro"/>
</dbReference>
<evidence type="ECO:0000313" key="3">
    <source>
        <dbReference type="EMBL" id="RAI35859.1"/>
    </source>
</evidence>
<dbReference type="Pfam" id="PF05547">
    <property type="entry name" value="Peptidase_M6"/>
    <property type="match status" value="1"/>
</dbReference>
<keyword evidence="4" id="KW-1185">Reference proteome</keyword>
<sequence>MARAAVSMRPKTREAPMRLRVSSSGWTCRCQAGDGRFACRVPPSPDVMTSIFMEYRRSDRYGTVSFNQYLEEIGFVDPSVGLVGMDDGAQFAPAPGGPLRLALPSQPVQGSIEVKVLLVDFPDRPGLIPKAHYEGLLFSRDTYPTGSMRDYYAEVSTGKVDVSGTVEGWFRMPQPYSYYTNGESGTKWDSYPHNAPRLAEDAVQAALAANVTFSSGLDKFGRGIITALFIVHSGRGAEVMQRPLQGAHIWSHKWQLRNPVQVAPDLAATIYLVVPHDCKVGVCAHELGHLAFEWQDFYDPNYGVDGQWSGSGRWDLMAGGSYNGDGARPAHPAALHKLKHGWITSRTVTSSQKLTIRPHTPTSGEVVKLVSPRFEPRQYLLLESRRRTGFDHDLPGEGLLVWKVDEPREMTSAKSPGMSLVQADGRNDLDRPDDWKQGDEGDPFPGAEGHNVLGDGGSTSTSFGTRRSGITLKNIKFDADGVVTLKVEFAAAGAAHAAEAAADDGAAEGTPAKQRAVQKSGRKAAPKAAPRSTRKATAKAAPGSGAKSPSEFAAKAAKGKPRRVAAVARAAPRKVNAKHHKSAGAKRSRRVT</sequence>
<evidence type="ECO:0000313" key="4">
    <source>
        <dbReference type="Proteomes" id="UP000248863"/>
    </source>
</evidence>
<feature type="domain" description="Peptidase M6-like" evidence="2">
    <location>
        <begin position="130"/>
        <end position="340"/>
    </location>
</feature>
<accession>A0A327KAP4</accession>
<dbReference type="NCBIfam" id="TIGR03296">
    <property type="entry name" value="M6dom_TIGR03296"/>
    <property type="match status" value="1"/>
</dbReference>
<comment type="caution">
    <text evidence="3">The sequence shown here is derived from an EMBL/GenBank/DDBJ whole genome shotgun (WGS) entry which is preliminary data.</text>
</comment>